<dbReference type="InterPro" id="IPR042234">
    <property type="entry name" value="WDFY1/WDFY2"/>
</dbReference>
<feature type="repeat" description="WD" evidence="1">
    <location>
        <begin position="392"/>
        <end position="426"/>
    </location>
</feature>
<dbReference type="EMBL" id="GG662724">
    <property type="protein sequence ID" value="EAR93569.2"/>
    <property type="molecule type" value="Genomic_DNA"/>
</dbReference>
<dbReference type="InterPro" id="IPR001680">
    <property type="entry name" value="WD40_rpt"/>
</dbReference>
<dbReference type="InterPro" id="IPR015943">
    <property type="entry name" value="WD40/YVTN_repeat-like_dom_sf"/>
</dbReference>
<dbReference type="KEGG" id="tet:TTHERM_00426360"/>
<dbReference type="CDD" id="cd06093">
    <property type="entry name" value="PX_domain"/>
    <property type="match status" value="1"/>
</dbReference>
<dbReference type="OrthoDB" id="290967at2759"/>
<dbReference type="InterPro" id="IPR024977">
    <property type="entry name" value="Apc4-like_WD40_dom"/>
</dbReference>
<dbReference type="Pfam" id="PF12894">
    <property type="entry name" value="ANAPC4_WD40"/>
    <property type="match status" value="1"/>
</dbReference>
<dbReference type="GO" id="GO:0005769">
    <property type="term" value="C:early endosome"/>
    <property type="evidence" value="ECO:0007669"/>
    <property type="project" value="TreeGrafter"/>
</dbReference>
<dbReference type="SUPFAM" id="SSF64268">
    <property type="entry name" value="PX domain"/>
    <property type="match status" value="1"/>
</dbReference>
<keyword evidence="4" id="KW-1185">Reference proteome</keyword>
<dbReference type="OMA" id="TIENKEC"/>
<dbReference type="PROSITE" id="PS50082">
    <property type="entry name" value="WD_REPEATS_2"/>
    <property type="match status" value="2"/>
</dbReference>
<dbReference type="AlphaFoldDB" id="Q23AC3"/>
<dbReference type="SUPFAM" id="SSF50978">
    <property type="entry name" value="WD40 repeat-like"/>
    <property type="match status" value="1"/>
</dbReference>
<dbReference type="PANTHER" id="PTHR46189:SF1">
    <property type="entry name" value="LD41958P"/>
    <property type="match status" value="1"/>
</dbReference>
<dbReference type="Pfam" id="PF00787">
    <property type="entry name" value="PX"/>
    <property type="match status" value="1"/>
</dbReference>
<dbReference type="InParanoid" id="Q23AC3"/>
<keyword evidence="1" id="KW-0853">WD repeat</keyword>
<sequence length="512" mass="58952">MNNTLTAITASIIEWKFSEIDNTKIIYIIEVEKRGQNKWTLKKRYKEFDELNKNLKKLYANLPPIPGKTLFAVKDPAELEKRKQGLDNYLKQLIARPDVYHSDSMKQFLELDQHASDQIINPPRQLGELTGFVHGVRDFFYDPDQGVLFVLCGDMNVASRVDAYLTNMKMPWEKEQPQTLLSVGTLECWLQNNQGGLDFEKAWSIPYPLQAICMHWEPSSCILSVGLDEGRVNQIRVNKEIAYTRYENLMEYNPHEQRIMGIYYDNITDILYTCSEDKFVKTIENKECTNVIRHSDTGLTGMIGDKEYKRLFVTNRSGVVYIYSISSSAPELLSQVYTQQQGVIRGLALDTVKNYIITGGFDDGEIAVIDIEKPGREKYAKLSASFVGKKKVRSVSWSGSRGEIYVGTQDGTITIWNAKKGVAIYVMKGHQNEITKVQWIENKGGILLTSAKEKFIKFWAMPKEWRDKHIEQEEEDNVYKLTKDQKVQQIKEKLGKAEIDSDEDDLQGWHKY</sequence>
<dbReference type="InterPro" id="IPR036322">
    <property type="entry name" value="WD40_repeat_dom_sf"/>
</dbReference>
<dbReference type="Gene3D" id="3.30.1520.10">
    <property type="entry name" value="Phox-like domain"/>
    <property type="match status" value="1"/>
</dbReference>
<dbReference type="InterPro" id="IPR001683">
    <property type="entry name" value="PX_dom"/>
</dbReference>
<proteinExistence type="predicted"/>
<protein>
    <submittedName>
        <fullName evidence="3">PX-SNARE domain protein</fullName>
    </submittedName>
</protein>
<evidence type="ECO:0000313" key="4">
    <source>
        <dbReference type="Proteomes" id="UP000009168"/>
    </source>
</evidence>
<feature type="repeat" description="WD" evidence="1">
    <location>
        <begin position="427"/>
        <end position="459"/>
    </location>
</feature>
<reference evidence="4" key="1">
    <citation type="journal article" date="2006" name="PLoS Biol.">
        <title>Macronuclear genome sequence of the ciliate Tetrahymena thermophila, a model eukaryote.</title>
        <authorList>
            <person name="Eisen J.A."/>
            <person name="Coyne R.S."/>
            <person name="Wu M."/>
            <person name="Wu D."/>
            <person name="Thiagarajan M."/>
            <person name="Wortman J.R."/>
            <person name="Badger J.H."/>
            <person name="Ren Q."/>
            <person name="Amedeo P."/>
            <person name="Jones K.M."/>
            <person name="Tallon L.J."/>
            <person name="Delcher A.L."/>
            <person name="Salzberg S.L."/>
            <person name="Silva J.C."/>
            <person name="Haas B.J."/>
            <person name="Majoros W.H."/>
            <person name="Farzad M."/>
            <person name="Carlton J.M."/>
            <person name="Smith R.K. Jr."/>
            <person name="Garg J."/>
            <person name="Pearlman R.E."/>
            <person name="Karrer K.M."/>
            <person name="Sun L."/>
            <person name="Manning G."/>
            <person name="Elde N.C."/>
            <person name="Turkewitz A.P."/>
            <person name="Asai D.J."/>
            <person name="Wilkes D.E."/>
            <person name="Wang Y."/>
            <person name="Cai H."/>
            <person name="Collins K."/>
            <person name="Stewart B.A."/>
            <person name="Lee S.R."/>
            <person name="Wilamowska K."/>
            <person name="Weinberg Z."/>
            <person name="Ruzzo W.L."/>
            <person name="Wloga D."/>
            <person name="Gaertig J."/>
            <person name="Frankel J."/>
            <person name="Tsao C.-C."/>
            <person name="Gorovsky M.A."/>
            <person name="Keeling P.J."/>
            <person name="Waller R.F."/>
            <person name="Patron N.J."/>
            <person name="Cherry J.M."/>
            <person name="Stover N.A."/>
            <person name="Krieger C.J."/>
            <person name="del Toro C."/>
            <person name="Ryder H.F."/>
            <person name="Williamson S.C."/>
            <person name="Barbeau R.A."/>
            <person name="Hamilton E.P."/>
            <person name="Orias E."/>
        </authorList>
    </citation>
    <scope>NUCLEOTIDE SEQUENCE [LARGE SCALE GENOMIC DNA]</scope>
    <source>
        <strain evidence="4">SB210</strain>
    </source>
</reference>
<evidence type="ECO:0000259" key="2">
    <source>
        <dbReference type="PROSITE" id="PS50195"/>
    </source>
</evidence>
<organism evidence="3 4">
    <name type="scientific">Tetrahymena thermophila (strain SB210)</name>
    <dbReference type="NCBI Taxonomy" id="312017"/>
    <lineage>
        <taxon>Eukaryota</taxon>
        <taxon>Sar</taxon>
        <taxon>Alveolata</taxon>
        <taxon>Ciliophora</taxon>
        <taxon>Intramacronucleata</taxon>
        <taxon>Oligohymenophorea</taxon>
        <taxon>Hymenostomatida</taxon>
        <taxon>Tetrahymenina</taxon>
        <taxon>Tetrahymenidae</taxon>
        <taxon>Tetrahymena</taxon>
    </lineage>
</organism>
<dbReference type="InterPro" id="IPR036871">
    <property type="entry name" value="PX_dom_sf"/>
</dbReference>
<dbReference type="SMART" id="SM00320">
    <property type="entry name" value="WD40"/>
    <property type="match status" value="5"/>
</dbReference>
<evidence type="ECO:0000256" key="1">
    <source>
        <dbReference type="PROSITE-ProRule" id="PRU00221"/>
    </source>
</evidence>
<dbReference type="Proteomes" id="UP000009168">
    <property type="component" value="Unassembled WGS sequence"/>
</dbReference>
<dbReference type="GO" id="GO:0035091">
    <property type="term" value="F:phosphatidylinositol binding"/>
    <property type="evidence" value="ECO:0007669"/>
    <property type="project" value="InterPro"/>
</dbReference>
<dbReference type="HOGENOM" id="CLU_528376_0_0_1"/>
<dbReference type="SMART" id="SM00312">
    <property type="entry name" value="PX"/>
    <property type="match status" value="1"/>
</dbReference>
<name>Q23AC3_TETTS</name>
<dbReference type="GeneID" id="7834349"/>
<gene>
    <name evidence="3" type="ORF">TTHERM_00426360</name>
</gene>
<evidence type="ECO:0000313" key="3">
    <source>
        <dbReference type="EMBL" id="EAR93569.2"/>
    </source>
</evidence>
<accession>Q23AC3</accession>
<feature type="domain" description="PX" evidence="2">
    <location>
        <begin position="5"/>
        <end position="116"/>
    </location>
</feature>
<dbReference type="RefSeq" id="XP_001013814.2">
    <property type="nucleotide sequence ID" value="XM_001013814.3"/>
</dbReference>
<dbReference type="Gene3D" id="2.130.10.10">
    <property type="entry name" value="YVTN repeat-like/Quinoprotein amine dehydrogenase"/>
    <property type="match status" value="1"/>
</dbReference>
<dbReference type="PROSITE" id="PS50195">
    <property type="entry name" value="PX"/>
    <property type="match status" value="1"/>
</dbReference>
<dbReference type="eggNOG" id="KOG2101">
    <property type="taxonomic scope" value="Eukaryota"/>
</dbReference>
<dbReference type="PANTHER" id="PTHR46189">
    <property type="entry name" value="LD41958P"/>
    <property type="match status" value="1"/>
</dbReference>